<evidence type="ECO:0000256" key="3">
    <source>
        <dbReference type="ARBA" id="ARBA00023139"/>
    </source>
</evidence>
<dbReference type="EMBL" id="QNRF01000006">
    <property type="protein sequence ID" value="RBO82324.1"/>
    <property type="molecule type" value="Genomic_DNA"/>
</dbReference>
<accession>A0A366CYL0</accession>
<comment type="subunit">
    <text evidence="6">Component of the lipopolysaccharide transport and assembly complex. Interacts with LptD.</text>
</comment>
<organism evidence="7 8">
    <name type="scientific">Marinomonas aquiplantarum</name>
    <dbReference type="NCBI Taxonomy" id="491951"/>
    <lineage>
        <taxon>Bacteria</taxon>
        <taxon>Pseudomonadati</taxon>
        <taxon>Pseudomonadota</taxon>
        <taxon>Gammaproteobacteria</taxon>
        <taxon>Oceanospirillales</taxon>
        <taxon>Oceanospirillaceae</taxon>
        <taxon>Marinomonas</taxon>
    </lineage>
</organism>
<evidence type="ECO:0000256" key="6">
    <source>
        <dbReference type="HAMAP-Rule" id="MF_01186"/>
    </source>
</evidence>
<keyword evidence="3" id="KW-0564">Palmitate</keyword>
<dbReference type="InterPro" id="IPR007485">
    <property type="entry name" value="LPS_assembly_LptE"/>
</dbReference>
<dbReference type="PANTHER" id="PTHR38098:SF1">
    <property type="entry name" value="LPS-ASSEMBLY LIPOPROTEIN LPTE"/>
    <property type="match status" value="1"/>
</dbReference>
<evidence type="ECO:0000313" key="8">
    <source>
        <dbReference type="Proteomes" id="UP000252086"/>
    </source>
</evidence>
<evidence type="ECO:0000256" key="4">
    <source>
        <dbReference type="ARBA" id="ARBA00023237"/>
    </source>
</evidence>
<dbReference type="GO" id="GO:0015920">
    <property type="term" value="P:lipopolysaccharide transport"/>
    <property type="evidence" value="ECO:0007669"/>
    <property type="project" value="TreeGrafter"/>
</dbReference>
<dbReference type="HAMAP" id="MF_01186">
    <property type="entry name" value="LPS_assembly_LptE"/>
    <property type="match status" value="1"/>
</dbReference>
<evidence type="ECO:0000256" key="2">
    <source>
        <dbReference type="ARBA" id="ARBA00023136"/>
    </source>
</evidence>
<protein>
    <recommendedName>
        <fullName evidence="6">LPS-assembly lipoprotein LptE</fullName>
    </recommendedName>
</protein>
<name>A0A366CYL0_9GAMM</name>
<dbReference type="Gene3D" id="3.30.160.150">
    <property type="entry name" value="Lipoprotein like domain"/>
    <property type="match status" value="1"/>
</dbReference>
<dbReference type="GO" id="GO:0009279">
    <property type="term" value="C:cell outer membrane"/>
    <property type="evidence" value="ECO:0007669"/>
    <property type="project" value="UniProtKB-UniRule"/>
</dbReference>
<comment type="function">
    <text evidence="6">Together with LptD, is involved in the assembly of lipopolysaccharide (LPS) at the surface of the outer membrane. Required for the proper assembly of LptD. Binds LPS and may serve as the LPS recognition site at the outer membrane.</text>
</comment>
<dbReference type="Pfam" id="PF04390">
    <property type="entry name" value="LptE"/>
    <property type="match status" value="1"/>
</dbReference>
<evidence type="ECO:0000256" key="1">
    <source>
        <dbReference type="ARBA" id="ARBA00022729"/>
    </source>
</evidence>
<dbReference type="Proteomes" id="UP000252086">
    <property type="component" value="Unassembled WGS sequence"/>
</dbReference>
<keyword evidence="8" id="KW-1185">Reference proteome</keyword>
<keyword evidence="1" id="KW-0732">Signal</keyword>
<keyword evidence="4 6" id="KW-0998">Cell outer membrane</keyword>
<dbReference type="GO" id="GO:0001530">
    <property type="term" value="F:lipopolysaccharide binding"/>
    <property type="evidence" value="ECO:0007669"/>
    <property type="project" value="TreeGrafter"/>
</dbReference>
<dbReference type="PANTHER" id="PTHR38098">
    <property type="entry name" value="LPS-ASSEMBLY LIPOPROTEIN LPTE"/>
    <property type="match status" value="1"/>
</dbReference>
<proteinExistence type="inferred from homology"/>
<dbReference type="GO" id="GO:0043165">
    <property type="term" value="P:Gram-negative-bacterium-type cell outer membrane assembly"/>
    <property type="evidence" value="ECO:0007669"/>
    <property type="project" value="UniProtKB-UniRule"/>
</dbReference>
<keyword evidence="5 7" id="KW-0449">Lipoprotein</keyword>
<sequence length="185" mass="20521">MAVPIFLTRTEIMDMTVAFKHTTRLFLLAFFAMSLVACGFHLVGSVQLPDRLKVLTLSSQSGSEDFDRALRLVLSQQGVIILEASQADADTLELKVNKLSTSDTELARNSSNDVSQVQRRLAGAYFIRQADGKSLYGPRNISTDKTLVNQDAEESAKLSYNQAQMKDMYADLAKQLMYDLGYAPL</sequence>
<evidence type="ECO:0000313" key="7">
    <source>
        <dbReference type="EMBL" id="RBO82324.1"/>
    </source>
</evidence>
<reference evidence="7 8" key="1">
    <citation type="submission" date="2018-06" db="EMBL/GenBank/DDBJ databases">
        <title>Genomic Encyclopedia of Type Strains, Phase III (KMG-III): the genomes of soil and plant-associated and newly described type strains.</title>
        <authorList>
            <person name="Whitman W."/>
        </authorList>
    </citation>
    <scope>NUCLEOTIDE SEQUENCE [LARGE SCALE GENOMIC DNA]</scope>
    <source>
        <strain evidence="7 8">CECT 7732</strain>
    </source>
</reference>
<comment type="similarity">
    <text evidence="6">Belongs to the LptE lipoprotein family.</text>
</comment>
<evidence type="ECO:0000256" key="5">
    <source>
        <dbReference type="ARBA" id="ARBA00023288"/>
    </source>
</evidence>
<gene>
    <name evidence="6" type="primary">lptE</name>
    <name evidence="7" type="ORF">DFP76_106152</name>
</gene>
<dbReference type="GO" id="GO:1990351">
    <property type="term" value="C:transporter complex"/>
    <property type="evidence" value="ECO:0007669"/>
    <property type="project" value="TreeGrafter"/>
</dbReference>
<dbReference type="AlphaFoldDB" id="A0A366CYL0"/>
<keyword evidence="2 6" id="KW-0472">Membrane</keyword>
<comment type="caution">
    <text evidence="7">The sequence shown here is derived from an EMBL/GenBank/DDBJ whole genome shotgun (WGS) entry which is preliminary data.</text>
</comment>